<evidence type="ECO:0000313" key="5">
    <source>
        <dbReference type="EMBL" id="MBF9133170.1"/>
    </source>
</evidence>
<dbReference type="Pfam" id="PF00041">
    <property type="entry name" value="fn3"/>
    <property type="match status" value="1"/>
</dbReference>
<keyword evidence="1" id="KW-0378">Hydrolase</keyword>
<dbReference type="EMBL" id="JADPUN010000260">
    <property type="protein sequence ID" value="MBF9133170.1"/>
    <property type="molecule type" value="Genomic_DNA"/>
</dbReference>
<dbReference type="Gene3D" id="2.60.40.10">
    <property type="entry name" value="Immunoglobulins"/>
    <property type="match status" value="1"/>
</dbReference>
<keyword evidence="2" id="KW-0624">Polysaccharide degradation</keyword>
<feature type="region of interest" description="Disordered" evidence="3">
    <location>
        <begin position="1"/>
        <end position="29"/>
    </location>
</feature>
<dbReference type="InterPro" id="IPR036116">
    <property type="entry name" value="FN3_sf"/>
</dbReference>
<dbReference type="PROSITE" id="PS50853">
    <property type="entry name" value="FN3"/>
    <property type="match status" value="1"/>
</dbReference>
<keyword evidence="1" id="KW-0326">Glycosidase</keyword>
<sequence>MTPAYASDWPAVRRPSRTGPRRKTMPQRSGVPTWFPLAVVLVLTLPAPPAFAAADTAGVRDDRPGPAGPGDVRPPTTPTGLAATGVTGTSVTLTWRPSTDDVGVVAYDLYSGRTVVRSVTGTTATVPDLVSGTTYAFAVKARDAAGNVSPASGRTTATAGRPRAADFTVFGFSQSDVNQEDPQVYELVPDVTIRAIGKWSTSGDEAADYQFDQIRRYHDKGIAFMGSGTASVIFPHDFASAEIFDDMSTRDADNNPVPHDEFGFPDPARRGNMFNPNYRRYLLDWAKIQIDGGVDGINLDEVNAGFSGGQKYGFNGNEGFDDYAVADFNRYLLAKYPAFTAADWKSRFGMTDDNLVRGDVPADDLAHNFNYRRYLRVNGWNLDPLTSENPLAGEWGRVTANRMYADDMSFTVSYLRRYWKEMVDELRSYARSTADRRLLVSSNGLLPYVDYNSVGMYPWNPDEQTPDFRGADYVPVVDGHLNGAKSLQANYRYLKEQSGRIAGDVPVAVFIDWPNDMMTNYLNLPLAEKQDYWRIFGAEAYANGIFPAFHLKDTLGSPTAEQSGMLGFFRTYSQFYKDHRSLYRDNDHGTQTVRVGAGNISASLLVPRGGGARTVHLVNHNYDRGPVPQTGFPVEVALPSCPRRIAMISPDFAGSEVPISSCRNGQLRVTVDRLDYYNVLVLT</sequence>
<dbReference type="InterPro" id="IPR003961">
    <property type="entry name" value="FN3_dom"/>
</dbReference>
<dbReference type="Proteomes" id="UP000638560">
    <property type="component" value="Unassembled WGS sequence"/>
</dbReference>
<reference evidence="5 6" key="1">
    <citation type="submission" date="2020-11" db="EMBL/GenBank/DDBJ databases">
        <title>A novel isolate from a Black sea contaminated sediment with potential to produce alkanes: Plantactinospora alkalitolerans sp. nov.</title>
        <authorList>
            <person name="Carro L."/>
            <person name="Veyisoglu A."/>
            <person name="Guven K."/>
            <person name="Schumann P."/>
            <person name="Klenk H.-P."/>
            <person name="Sahin N."/>
        </authorList>
    </citation>
    <scope>NUCLEOTIDE SEQUENCE [LARGE SCALE GENOMIC DNA]</scope>
    <source>
        <strain evidence="5 6">S1510</strain>
    </source>
</reference>
<comment type="caution">
    <text evidence="5">The sequence shown here is derived from an EMBL/GenBank/DDBJ whole genome shotgun (WGS) entry which is preliminary data.</text>
</comment>
<evidence type="ECO:0000256" key="2">
    <source>
        <dbReference type="ARBA" id="ARBA00023326"/>
    </source>
</evidence>
<evidence type="ECO:0000256" key="3">
    <source>
        <dbReference type="SAM" id="MobiDB-lite"/>
    </source>
</evidence>
<feature type="domain" description="Fibronectin type-III" evidence="4">
    <location>
        <begin position="74"/>
        <end position="162"/>
    </location>
</feature>
<organism evidence="5 6">
    <name type="scientific">Plantactinospora alkalitolerans</name>
    <dbReference type="NCBI Taxonomy" id="2789879"/>
    <lineage>
        <taxon>Bacteria</taxon>
        <taxon>Bacillati</taxon>
        <taxon>Actinomycetota</taxon>
        <taxon>Actinomycetes</taxon>
        <taxon>Micromonosporales</taxon>
        <taxon>Micromonosporaceae</taxon>
        <taxon>Plantactinospora</taxon>
    </lineage>
</organism>
<feature type="region of interest" description="Disordered" evidence="3">
    <location>
        <begin position="55"/>
        <end position="84"/>
    </location>
</feature>
<dbReference type="CDD" id="cd00063">
    <property type="entry name" value="FN3"/>
    <property type="match status" value="1"/>
</dbReference>
<keyword evidence="2" id="KW-0119">Carbohydrate metabolism</keyword>
<evidence type="ECO:0000313" key="6">
    <source>
        <dbReference type="Proteomes" id="UP000638560"/>
    </source>
</evidence>
<dbReference type="InterPro" id="IPR013783">
    <property type="entry name" value="Ig-like_fold"/>
</dbReference>
<name>A0ABS0H3Y0_9ACTN</name>
<keyword evidence="6" id="KW-1185">Reference proteome</keyword>
<feature type="compositionally biased region" description="Basic residues" evidence="3">
    <location>
        <begin position="14"/>
        <end position="25"/>
    </location>
</feature>
<evidence type="ECO:0000256" key="1">
    <source>
        <dbReference type="ARBA" id="ARBA00023295"/>
    </source>
</evidence>
<accession>A0ABS0H3Y0</accession>
<protein>
    <submittedName>
        <fullName evidence="5">Fibronectin type III domain-containing protein</fullName>
    </submittedName>
</protein>
<dbReference type="SMART" id="SM00060">
    <property type="entry name" value="FN3"/>
    <property type="match status" value="1"/>
</dbReference>
<proteinExistence type="predicted"/>
<evidence type="ECO:0000259" key="4">
    <source>
        <dbReference type="PROSITE" id="PS50853"/>
    </source>
</evidence>
<gene>
    <name evidence="5" type="ORF">I0C86_30035</name>
</gene>
<dbReference type="SUPFAM" id="SSF49265">
    <property type="entry name" value="Fibronectin type III"/>
    <property type="match status" value="1"/>
</dbReference>